<feature type="compositionally biased region" description="Basic and acidic residues" evidence="1">
    <location>
        <begin position="161"/>
        <end position="196"/>
    </location>
</feature>
<feature type="domain" description="DUF834" evidence="2">
    <location>
        <begin position="65"/>
        <end position="93"/>
    </location>
</feature>
<evidence type="ECO:0000313" key="4">
    <source>
        <dbReference type="Proteomes" id="UP000000763"/>
    </source>
</evidence>
<protein>
    <recommendedName>
        <fullName evidence="2">DUF834 domain-containing protein</fullName>
    </recommendedName>
</protein>
<dbReference type="EMBL" id="AP006343">
    <property type="protein sequence ID" value="BAC84775.1"/>
    <property type="molecule type" value="Genomic_DNA"/>
</dbReference>
<name>Q6YSW5_ORYSJ</name>
<dbReference type="AlphaFoldDB" id="Q6YSW5"/>
<accession>Q6YSW5</accession>
<reference evidence="4" key="2">
    <citation type="journal article" date="2008" name="Nucleic Acids Res.">
        <title>The rice annotation project database (RAP-DB): 2008 update.</title>
        <authorList>
            <consortium name="The rice annotation project (RAP)"/>
        </authorList>
    </citation>
    <scope>GENOME REANNOTATION</scope>
    <source>
        <strain evidence="4">cv. Nipponbare</strain>
    </source>
</reference>
<dbReference type="InterPro" id="IPR008552">
    <property type="entry name" value="DUF834"/>
</dbReference>
<dbReference type="Pfam" id="PF05754">
    <property type="entry name" value="DUF834"/>
    <property type="match status" value="1"/>
</dbReference>
<feature type="compositionally biased region" description="Basic and acidic residues" evidence="1">
    <location>
        <begin position="40"/>
        <end position="49"/>
    </location>
</feature>
<organism evidence="3 4">
    <name type="scientific">Oryza sativa subsp. japonica</name>
    <name type="common">Rice</name>
    <dbReference type="NCBI Taxonomy" id="39947"/>
    <lineage>
        <taxon>Eukaryota</taxon>
        <taxon>Viridiplantae</taxon>
        <taxon>Streptophyta</taxon>
        <taxon>Embryophyta</taxon>
        <taxon>Tracheophyta</taxon>
        <taxon>Spermatophyta</taxon>
        <taxon>Magnoliopsida</taxon>
        <taxon>Liliopsida</taxon>
        <taxon>Poales</taxon>
        <taxon>Poaceae</taxon>
        <taxon>BOP clade</taxon>
        <taxon>Oryzoideae</taxon>
        <taxon>Oryzeae</taxon>
        <taxon>Oryzinae</taxon>
        <taxon>Oryza</taxon>
        <taxon>Oryza sativa</taxon>
    </lineage>
</organism>
<evidence type="ECO:0000313" key="3">
    <source>
        <dbReference type="EMBL" id="BAC84775.1"/>
    </source>
</evidence>
<dbReference type="Proteomes" id="UP000000763">
    <property type="component" value="Chromosome 7"/>
</dbReference>
<proteinExistence type="predicted"/>
<feature type="compositionally biased region" description="Polar residues" evidence="1">
    <location>
        <begin position="21"/>
        <end position="30"/>
    </location>
</feature>
<evidence type="ECO:0000259" key="2">
    <source>
        <dbReference type="Pfam" id="PF05754"/>
    </source>
</evidence>
<feature type="compositionally biased region" description="Low complexity" evidence="1">
    <location>
        <begin position="50"/>
        <end position="59"/>
    </location>
</feature>
<feature type="compositionally biased region" description="Basic residues" evidence="1">
    <location>
        <begin position="93"/>
        <end position="102"/>
    </location>
</feature>
<feature type="region of interest" description="Disordered" evidence="1">
    <location>
        <begin position="156"/>
        <end position="196"/>
    </location>
</feature>
<gene>
    <name evidence="3" type="primary">B1032F05.8</name>
</gene>
<reference evidence="4" key="1">
    <citation type="journal article" date="2005" name="Nature">
        <title>The map-based sequence of the rice genome.</title>
        <authorList>
            <consortium name="International rice genome sequencing project (IRGSP)"/>
            <person name="Matsumoto T."/>
            <person name="Wu J."/>
            <person name="Kanamori H."/>
            <person name="Katayose Y."/>
            <person name="Fujisawa M."/>
            <person name="Namiki N."/>
            <person name="Mizuno H."/>
            <person name="Yamamoto K."/>
            <person name="Antonio B.A."/>
            <person name="Baba T."/>
            <person name="Sakata K."/>
            <person name="Nagamura Y."/>
            <person name="Aoki H."/>
            <person name="Arikawa K."/>
            <person name="Arita K."/>
            <person name="Bito T."/>
            <person name="Chiden Y."/>
            <person name="Fujitsuka N."/>
            <person name="Fukunaka R."/>
            <person name="Hamada M."/>
            <person name="Harada C."/>
            <person name="Hayashi A."/>
            <person name="Hijishita S."/>
            <person name="Honda M."/>
            <person name="Hosokawa S."/>
            <person name="Ichikawa Y."/>
            <person name="Idonuma A."/>
            <person name="Iijima M."/>
            <person name="Ikeda M."/>
            <person name="Ikeno M."/>
            <person name="Ito K."/>
            <person name="Ito S."/>
            <person name="Ito T."/>
            <person name="Ito Y."/>
            <person name="Ito Y."/>
            <person name="Iwabuchi A."/>
            <person name="Kamiya K."/>
            <person name="Karasawa W."/>
            <person name="Kurita K."/>
            <person name="Katagiri S."/>
            <person name="Kikuta A."/>
            <person name="Kobayashi H."/>
            <person name="Kobayashi N."/>
            <person name="Machita K."/>
            <person name="Maehara T."/>
            <person name="Masukawa M."/>
            <person name="Mizubayashi T."/>
            <person name="Mukai Y."/>
            <person name="Nagasaki H."/>
            <person name="Nagata Y."/>
            <person name="Naito S."/>
            <person name="Nakashima M."/>
            <person name="Nakama Y."/>
            <person name="Nakamichi Y."/>
            <person name="Nakamura M."/>
            <person name="Meguro A."/>
            <person name="Negishi M."/>
            <person name="Ohta I."/>
            <person name="Ohta T."/>
            <person name="Okamoto M."/>
            <person name="Ono N."/>
            <person name="Saji S."/>
            <person name="Sakaguchi M."/>
            <person name="Sakai K."/>
            <person name="Shibata M."/>
            <person name="Shimokawa T."/>
            <person name="Song J."/>
            <person name="Takazaki Y."/>
            <person name="Terasawa K."/>
            <person name="Tsugane M."/>
            <person name="Tsuji K."/>
            <person name="Ueda S."/>
            <person name="Waki K."/>
            <person name="Yamagata H."/>
            <person name="Yamamoto M."/>
            <person name="Yamamoto S."/>
            <person name="Yamane H."/>
            <person name="Yoshiki S."/>
            <person name="Yoshihara R."/>
            <person name="Yukawa K."/>
            <person name="Zhong H."/>
            <person name="Yano M."/>
            <person name="Yuan Q."/>
            <person name="Ouyang S."/>
            <person name="Liu J."/>
            <person name="Jones K.M."/>
            <person name="Gansberger K."/>
            <person name="Moffat K."/>
            <person name="Hill J."/>
            <person name="Bera J."/>
            <person name="Fadrosh D."/>
            <person name="Jin S."/>
            <person name="Johri S."/>
            <person name="Kim M."/>
            <person name="Overton L."/>
            <person name="Reardon M."/>
            <person name="Tsitrin T."/>
            <person name="Vuong H."/>
            <person name="Weaver B."/>
            <person name="Ciecko A."/>
            <person name="Tallon L."/>
            <person name="Jackson J."/>
            <person name="Pai G."/>
            <person name="Aken S.V."/>
            <person name="Utterback T."/>
            <person name="Reidmuller S."/>
            <person name="Feldblyum T."/>
            <person name="Hsiao J."/>
            <person name="Zismann V."/>
            <person name="Iobst S."/>
            <person name="de Vazeille A.R."/>
            <person name="Buell C.R."/>
            <person name="Ying K."/>
            <person name="Li Y."/>
            <person name="Lu T."/>
            <person name="Huang Y."/>
            <person name="Zhao Q."/>
            <person name="Feng Q."/>
            <person name="Zhang L."/>
            <person name="Zhu J."/>
            <person name="Weng Q."/>
            <person name="Mu J."/>
            <person name="Lu Y."/>
            <person name="Fan D."/>
            <person name="Liu Y."/>
            <person name="Guan J."/>
            <person name="Zhang Y."/>
            <person name="Yu S."/>
            <person name="Liu X."/>
            <person name="Zhang Y."/>
            <person name="Hong G."/>
            <person name="Han B."/>
            <person name="Choisne N."/>
            <person name="Demange N."/>
            <person name="Orjeda G."/>
            <person name="Samain S."/>
            <person name="Cattolico L."/>
            <person name="Pelletier E."/>
            <person name="Couloux A."/>
            <person name="Segurens B."/>
            <person name="Wincker P."/>
            <person name="D'Hont A."/>
            <person name="Scarpelli C."/>
            <person name="Weissenbach J."/>
            <person name="Salanoubat M."/>
            <person name="Quetier F."/>
            <person name="Yu Y."/>
            <person name="Kim H.R."/>
            <person name="Rambo T."/>
            <person name="Currie J."/>
            <person name="Collura K."/>
            <person name="Luo M."/>
            <person name="Yang T."/>
            <person name="Ammiraju J.S.S."/>
            <person name="Engler F."/>
            <person name="Soderlund C."/>
            <person name="Wing R.A."/>
            <person name="Palmer L.E."/>
            <person name="de la Bastide M."/>
            <person name="Spiegel L."/>
            <person name="Nascimento L."/>
            <person name="Zutavern T."/>
            <person name="O'Shaughnessy A."/>
            <person name="Dike S."/>
            <person name="Dedhia N."/>
            <person name="Preston R."/>
            <person name="Balija V."/>
            <person name="McCombie W.R."/>
            <person name="Chow T."/>
            <person name="Chen H."/>
            <person name="Chung M."/>
            <person name="Chen C."/>
            <person name="Shaw J."/>
            <person name="Wu H."/>
            <person name="Hsiao K."/>
            <person name="Chao Y."/>
            <person name="Chu M."/>
            <person name="Cheng C."/>
            <person name="Hour A."/>
            <person name="Lee P."/>
            <person name="Lin S."/>
            <person name="Lin Y."/>
            <person name="Liou J."/>
            <person name="Liu S."/>
            <person name="Hsing Y."/>
            <person name="Raghuvanshi S."/>
            <person name="Mohanty A."/>
            <person name="Bharti A.K."/>
            <person name="Gaur A."/>
            <person name="Gupta V."/>
            <person name="Kumar D."/>
            <person name="Ravi V."/>
            <person name="Vij S."/>
            <person name="Kapur A."/>
            <person name="Khurana P."/>
            <person name="Khurana P."/>
            <person name="Khurana J.P."/>
            <person name="Tyagi A.K."/>
            <person name="Gaikwad K."/>
            <person name="Singh A."/>
            <person name="Dalal V."/>
            <person name="Srivastava S."/>
            <person name="Dixit A."/>
            <person name="Pal A.K."/>
            <person name="Ghazi I.A."/>
            <person name="Yadav M."/>
            <person name="Pandit A."/>
            <person name="Bhargava A."/>
            <person name="Sureshbabu K."/>
            <person name="Batra K."/>
            <person name="Sharma T.R."/>
            <person name="Mohapatra T."/>
            <person name="Singh N.K."/>
            <person name="Messing J."/>
            <person name="Nelson A.B."/>
            <person name="Fuks G."/>
            <person name="Kavchok S."/>
            <person name="Keizer G."/>
            <person name="Linton E."/>
            <person name="Llaca V."/>
            <person name="Song R."/>
            <person name="Tanyolac B."/>
            <person name="Young S."/>
            <person name="Ho-Il K."/>
            <person name="Hahn J.H."/>
            <person name="Sangsakoo G."/>
            <person name="Vanavichit A."/>
            <person name="de Mattos Luiz.A.T."/>
            <person name="Zimmer P.D."/>
            <person name="Malone G."/>
            <person name="Dellagostin O."/>
            <person name="de Oliveira A.C."/>
            <person name="Bevan M."/>
            <person name="Bancroft I."/>
            <person name="Minx P."/>
            <person name="Cordum H."/>
            <person name="Wilson R."/>
            <person name="Cheng Z."/>
            <person name="Jin W."/>
            <person name="Jiang J."/>
            <person name="Leong S.A."/>
            <person name="Iwama H."/>
            <person name="Gojobori T."/>
            <person name="Itoh T."/>
            <person name="Niimura Y."/>
            <person name="Fujii Y."/>
            <person name="Habara T."/>
            <person name="Sakai H."/>
            <person name="Sato Y."/>
            <person name="Wilson G."/>
            <person name="Kumar K."/>
            <person name="McCouch S."/>
            <person name="Juretic N."/>
            <person name="Hoen D."/>
            <person name="Wright S."/>
            <person name="Bruskiewich R."/>
            <person name="Bureau T."/>
            <person name="Miyao A."/>
            <person name="Hirochika H."/>
            <person name="Nishikawa T."/>
            <person name="Kadowaki K."/>
            <person name="Sugiura M."/>
            <person name="Burr B."/>
            <person name="Sasaki T."/>
        </authorList>
    </citation>
    <scope>NUCLEOTIDE SEQUENCE [LARGE SCALE GENOMIC DNA]</scope>
    <source>
        <strain evidence="4">cv. Nipponbare</strain>
    </source>
</reference>
<feature type="region of interest" description="Disordered" evidence="1">
    <location>
        <begin position="1"/>
        <end position="132"/>
    </location>
</feature>
<sequence>MDSPATPTDFSPLHSLAPRSTPASPGTAVTSEPRYNDANGGHREREEIKATLTTTYATTNGEGDGRRPWVDDGDGFLATSSGNGGVDGLRLGARCHRRKRRGSATTGEAAKLRRRSKHGDGSAFTVTANSGGVWRKGTGGRGCTGSSGGCSVSFTRHGRSGRLEEEGESDRWARLGREKGGQVDFAGRRERAGPAG</sequence>
<evidence type="ECO:0000256" key="1">
    <source>
        <dbReference type="SAM" id="MobiDB-lite"/>
    </source>
</evidence>